<reference evidence="1 2" key="1">
    <citation type="journal article" date="2017" name="Genome Biol.">
        <title>New reference genome sequences of hot pepper reveal the massive evolution of plant disease-resistance genes by retroduplication.</title>
        <authorList>
            <person name="Kim S."/>
            <person name="Park J."/>
            <person name="Yeom S.I."/>
            <person name="Kim Y.M."/>
            <person name="Seo E."/>
            <person name="Kim K.T."/>
            <person name="Kim M.S."/>
            <person name="Lee J.M."/>
            <person name="Cheong K."/>
            <person name="Shin H.S."/>
            <person name="Kim S.B."/>
            <person name="Han K."/>
            <person name="Lee J."/>
            <person name="Park M."/>
            <person name="Lee H.A."/>
            <person name="Lee H.Y."/>
            <person name="Lee Y."/>
            <person name="Oh S."/>
            <person name="Lee J.H."/>
            <person name="Choi E."/>
            <person name="Choi E."/>
            <person name="Lee S.E."/>
            <person name="Jeon J."/>
            <person name="Kim H."/>
            <person name="Choi G."/>
            <person name="Song H."/>
            <person name="Lee J."/>
            <person name="Lee S.C."/>
            <person name="Kwon J.K."/>
            <person name="Lee H.Y."/>
            <person name="Koo N."/>
            <person name="Hong Y."/>
            <person name="Kim R.W."/>
            <person name="Kang W.H."/>
            <person name="Huh J.H."/>
            <person name="Kang B.C."/>
            <person name="Yang T.J."/>
            <person name="Lee Y.H."/>
            <person name="Bennetzen J.L."/>
            <person name="Choi D."/>
        </authorList>
    </citation>
    <scope>NUCLEOTIDE SEQUENCE [LARGE SCALE GENOMIC DNA]</scope>
    <source>
        <strain evidence="2">cv. PBC81</strain>
    </source>
</reference>
<evidence type="ECO:0000313" key="2">
    <source>
        <dbReference type="Proteomes" id="UP000224567"/>
    </source>
</evidence>
<dbReference type="Proteomes" id="UP000224567">
    <property type="component" value="Unassembled WGS sequence"/>
</dbReference>
<dbReference type="PANTHER" id="PTHR46855">
    <property type="entry name" value="OSJNBB0038F03.10 PROTEIN"/>
    <property type="match status" value="1"/>
</dbReference>
<dbReference type="InterPro" id="IPR044589">
    <property type="entry name" value="GATA26/27"/>
</dbReference>
<name>A0A2G2V1Y1_CAPBA</name>
<protein>
    <submittedName>
        <fullName evidence="1">Uncharacterized protein</fullName>
    </submittedName>
</protein>
<gene>
    <name evidence="1" type="ORF">CQW23_33443</name>
</gene>
<reference evidence="2" key="2">
    <citation type="journal article" date="2017" name="J. Anim. Genet.">
        <title>Multiple reference genome sequences of hot pepper reveal the massive evolution of plant disease resistance genes by retroduplication.</title>
        <authorList>
            <person name="Kim S."/>
            <person name="Park J."/>
            <person name="Yeom S.-I."/>
            <person name="Kim Y.-M."/>
            <person name="Seo E."/>
            <person name="Kim K.-T."/>
            <person name="Kim M.-S."/>
            <person name="Lee J.M."/>
            <person name="Cheong K."/>
            <person name="Shin H.-S."/>
            <person name="Kim S.-B."/>
            <person name="Han K."/>
            <person name="Lee J."/>
            <person name="Park M."/>
            <person name="Lee H.-A."/>
            <person name="Lee H.-Y."/>
            <person name="Lee Y."/>
            <person name="Oh S."/>
            <person name="Lee J.H."/>
            <person name="Choi E."/>
            <person name="Choi E."/>
            <person name="Lee S.E."/>
            <person name="Jeon J."/>
            <person name="Kim H."/>
            <person name="Choi G."/>
            <person name="Song H."/>
            <person name="Lee J."/>
            <person name="Lee S.-C."/>
            <person name="Kwon J.-K."/>
            <person name="Lee H.-Y."/>
            <person name="Koo N."/>
            <person name="Hong Y."/>
            <person name="Kim R.W."/>
            <person name="Kang W.-H."/>
            <person name="Huh J.H."/>
            <person name="Kang B.-C."/>
            <person name="Yang T.-J."/>
            <person name="Lee Y.-H."/>
            <person name="Bennetzen J.L."/>
            <person name="Choi D."/>
        </authorList>
    </citation>
    <scope>NUCLEOTIDE SEQUENCE [LARGE SCALE GENOMIC DNA]</scope>
    <source>
        <strain evidence="2">cv. PBC81</strain>
    </source>
</reference>
<comment type="caution">
    <text evidence="1">The sequence shown here is derived from an EMBL/GenBank/DDBJ whole genome shotgun (WGS) entry which is preliminary data.</text>
</comment>
<dbReference type="AlphaFoldDB" id="A0A2G2V1Y1"/>
<proteinExistence type="predicted"/>
<keyword evidence="2" id="KW-1185">Reference proteome</keyword>
<dbReference type="EMBL" id="MLFT02000581">
    <property type="protein sequence ID" value="PHT26947.1"/>
    <property type="molecule type" value="Genomic_DNA"/>
</dbReference>
<accession>A0A2G2V1Y1</accession>
<dbReference type="PANTHER" id="PTHR46855:SF11">
    <property type="entry name" value="GATA TRANSCRIPTION FACTOR 26-LIKE"/>
    <property type="match status" value="1"/>
</dbReference>
<evidence type="ECO:0000313" key="1">
    <source>
        <dbReference type="EMBL" id="PHT26947.1"/>
    </source>
</evidence>
<organism evidence="1 2">
    <name type="scientific">Capsicum baccatum</name>
    <name type="common">Peruvian pepper</name>
    <dbReference type="NCBI Taxonomy" id="33114"/>
    <lineage>
        <taxon>Eukaryota</taxon>
        <taxon>Viridiplantae</taxon>
        <taxon>Streptophyta</taxon>
        <taxon>Embryophyta</taxon>
        <taxon>Tracheophyta</taxon>
        <taxon>Spermatophyta</taxon>
        <taxon>Magnoliopsida</taxon>
        <taxon>eudicotyledons</taxon>
        <taxon>Gunneridae</taxon>
        <taxon>Pentapetalae</taxon>
        <taxon>asterids</taxon>
        <taxon>lamiids</taxon>
        <taxon>Solanales</taxon>
        <taxon>Solanaceae</taxon>
        <taxon>Solanoideae</taxon>
        <taxon>Capsiceae</taxon>
        <taxon>Capsicum</taxon>
    </lineage>
</organism>
<sequence length="196" mass="21986">MHVEQDSGQGEHQMTIFPDMETEKYRFLDRMALQRVLKRKCITSQASVQQDHSHSTATRWKIQMESDFEDIVVDDKTVTLIYASNKYISPNKIGLEAMLLVSPTTTAERSVSPSQKNSRCTSPMVEDYASFSMNVSVERPLVSPTTTLELSTSLSPVEEDNAYFSMNVPVDKPLISLTMITERSITPSPVAEDNAT</sequence>